<feature type="compositionally biased region" description="Polar residues" evidence="1">
    <location>
        <begin position="181"/>
        <end position="194"/>
    </location>
</feature>
<dbReference type="RefSeq" id="WP_146450863.1">
    <property type="nucleotide sequence ID" value="NZ_SJPS01000003.1"/>
</dbReference>
<evidence type="ECO:0000256" key="2">
    <source>
        <dbReference type="SAM" id="SignalP"/>
    </source>
</evidence>
<gene>
    <name evidence="3" type="ORF">Pla144_24670</name>
</gene>
<evidence type="ECO:0000256" key="1">
    <source>
        <dbReference type="SAM" id="MobiDB-lite"/>
    </source>
</evidence>
<feature type="compositionally biased region" description="Low complexity" evidence="1">
    <location>
        <begin position="93"/>
        <end position="108"/>
    </location>
</feature>
<feature type="compositionally biased region" description="Basic and acidic residues" evidence="1">
    <location>
        <begin position="81"/>
        <end position="92"/>
    </location>
</feature>
<dbReference type="OrthoDB" id="292907at2"/>
<feature type="compositionally biased region" description="Polar residues" evidence="1">
    <location>
        <begin position="127"/>
        <end position="152"/>
    </location>
</feature>
<feature type="compositionally biased region" description="Basic and acidic residues" evidence="1">
    <location>
        <begin position="257"/>
        <end position="267"/>
    </location>
</feature>
<evidence type="ECO:0000313" key="3">
    <source>
        <dbReference type="EMBL" id="TWU27690.1"/>
    </source>
</evidence>
<feature type="compositionally biased region" description="Polar residues" evidence="1">
    <location>
        <begin position="239"/>
        <end position="251"/>
    </location>
</feature>
<feature type="region of interest" description="Disordered" evidence="1">
    <location>
        <begin position="181"/>
        <end position="303"/>
    </location>
</feature>
<reference evidence="3 4" key="1">
    <citation type="submission" date="2019-02" db="EMBL/GenBank/DDBJ databases">
        <title>Deep-cultivation of Planctomycetes and their phenomic and genomic characterization uncovers novel biology.</title>
        <authorList>
            <person name="Wiegand S."/>
            <person name="Jogler M."/>
            <person name="Boedeker C."/>
            <person name="Pinto D."/>
            <person name="Vollmers J."/>
            <person name="Rivas-Marin E."/>
            <person name="Kohn T."/>
            <person name="Peeters S.H."/>
            <person name="Heuer A."/>
            <person name="Rast P."/>
            <person name="Oberbeckmann S."/>
            <person name="Bunk B."/>
            <person name="Jeske O."/>
            <person name="Meyerdierks A."/>
            <person name="Storesund J.E."/>
            <person name="Kallscheuer N."/>
            <person name="Luecker S."/>
            <person name="Lage O.M."/>
            <person name="Pohl T."/>
            <person name="Merkel B.J."/>
            <person name="Hornburger P."/>
            <person name="Mueller R.-W."/>
            <person name="Bruemmer F."/>
            <person name="Labrenz M."/>
            <person name="Spormann A.M."/>
            <person name="Op Den Camp H."/>
            <person name="Overmann J."/>
            <person name="Amann R."/>
            <person name="Jetten M.S.M."/>
            <person name="Mascher T."/>
            <person name="Medema M.H."/>
            <person name="Devos D.P."/>
            <person name="Kaster A.-K."/>
            <person name="Ovreas L."/>
            <person name="Rohde M."/>
            <person name="Galperin M.Y."/>
            <person name="Jogler C."/>
        </authorList>
    </citation>
    <scope>NUCLEOTIDE SEQUENCE [LARGE SCALE GENOMIC DNA]</scope>
    <source>
        <strain evidence="3 4">Pla144</strain>
    </source>
</reference>
<protein>
    <submittedName>
        <fullName evidence="3">Uncharacterized protein</fullName>
    </submittedName>
</protein>
<keyword evidence="4" id="KW-1185">Reference proteome</keyword>
<dbReference type="Proteomes" id="UP000318437">
    <property type="component" value="Unassembled WGS sequence"/>
</dbReference>
<feature type="signal peptide" evidence="2">
    <location>
        <begin position="1"/>
        <end position="24"/>
    </location>
</feature>
<dbReference type="AlphaFoldDB" id="A0A5C6CSY5"/>
<feature type="compositionally biased region" description="Basic and acidic residues" evidence="1">
    <location>
        <begin position="278"/>
        <end position="303"/>
    </location>
</feature>
<keyword evidence="2" id="KW-0732">Signal</keyword>
<organism evidence="3 4">
    <name type="scientific">Bythopirellula polymerisocia</name>
    <dbReference type="NCBI Taxonomy" id="2528003"/>
    <lineage>
        <taxon>Bacteria</taxon>
        <taxon>Pseudomonadati</taxon>
        <taxon>Planctomycetota</taxon>
        <taxon>Planctomycetia</taxon>
        <taxon>Pirellulales</taxon>
        <taxon>Lacipirellulaceae</taxon>
        <taxon>Bythopirellula</taxon>
    </lineage>
</organism>
<accession>A0A5C6CSY5</accession>
<feature type="compositionally biased region" description="Polar residues" evidence="1">
    <location>
        <begin position="268"/>
        <end position="277"/>
    </location>
</feature>
<sequence length="303" mass="32983" precursor="true">MRKRLLTIGCAALAALFAIPTASAQQSSGPIREGVRGVAEGTAQAVRRTGEVTRNVIRGTAEGTANAVRRTGEAARNLGENTRDRLRGDGDYQRNNQSYNNSQNLNNQIDGQYQGEYQSGYRGAEGQGQNDAQNQPMQAGEGQSNSNQGTTHSGQVYQLRHDASGREFICMNGQRVYFENDNQSSANAQPTTQRAMYGSEESFQGQNADRSSESNQDRPELNQTGQDNHDSVPPVPQPESANPNQPLNSADQAIENDANRNDRDSQAIEKNSPQDEQSTQKDVARSKGDSKDSASDKQKESDN</sequence>
<feature type="compositionally biased region" description="Basic and acidic residues" evidence="1">
    <location>
        <begin position="210"/>
        <end position="220"/>
    </location>
</feature>
<name>A0A5C6CSY5_9BACT</name>
<evidence type="ECO:0000313" key="4">
    <source>
        <dbReference type="Proteomes" id="UP000318437"/>
    </source>
</evidence>
<proteinExistence type="predicted"/>
<dbReference type="EMBL" id="SJPS01000003">
    <property type="protein sequence ID" value="TWU27690.1"/>
    <property type="molecule type" value="Genomic_DNA"/>
</dbReference>
<feature type="region of interest" description="Disordered" evidence="1">
    <location>
        <begin position="60"/>
        <end position="152"/>
    </location>
</feature>
<feature type="chain" id="PRO_5022899539" evidence="2">
    <location>
        <begin position="25"/>
        <end position="303"/>
    </location>
</feature>
<comment type="caution">
    <text evidence="3">The sequence shown here is derived from an EMBL/GenBank/DDBJ whole genome shotgun (WGS) entry which is preliminary data.</text>
</comment>